<dbReference type="GeneID" id="17288896"/>
<reference evidence="2 4" key="1">
    <citation type="journal article" date="2012" name="Nature">
        <title>Algal genomes reveal evolutionary mosaicism and the fate of nucleomorphs.</title>
        <authorList>
            <consortium name="DOE Joint Genome Institute"/>
            <person name="Curtis B.A."/>
            <person name="Tanifuji G."/>
            <person name="Burki F."/>
            <person name="Gruber A."/>
            <person name="Irimia M."/>
            <person name="Maruyama S."/>
            <person name="Arias M.C."/>
            <person name="Ball S.G."/>
            <person name="Gile G.H."/>
            <person name="Hirakawa Y."/>
            <person name="Hopkins J.F."/>
            <person name="Kuo A."/>
            <person name="Rensing S.A."/>
            <person name="Schmutz J."/>
            <person name="Symeonidi A."/>
            <person name="Elias M."/>
            <person name="Eveleigh R.J."/>
            <person name="Herman E.K."/>
            <person name="Klute M.J."/>
            <person name="Nakayama T."/>
            <person name="Obornik M."/>
            <person name="Reyes-Prieto A."/>
            <person name="Armbrust E.V."/>
            <person name="Aves S.J."/>
            <person name="Beiko R.G."/>
            <person name="Coutinho P."/>
            <person name="Dacks J.B."/>
            <person name="Durnford D.G."/>
            <person name="Fast N.M."/>
            <person name="Green B.R."/>
            <person name="Grisdale C.J."/>
            <person name="Hempel F."/>
            <person name="Henrissat B."/>
            <person name="Hoppner M.P."/>
            <person name="Ishida K."/>
            <person name="Kim E."/>
            <person name="Koreny L."/>
            <person name="Kroth P.G."/>
            <person name="Liu Y."/>
            <person name="Malik S.B."/>
            <person name="Maier U.G."/>
            <person name="McRose D."/>
            <person name="Mock T."/>
            <person name="Neilson J.A."/>
            <person name="Onodera N.T."/>
            <person name="Poole A.M."/>
            <person name="Pritham E.J."/>
            <person name="Richards T.A."/>
            <person name="Rocap G."/>
            <person name="Roy S.W."/>
            <person name="Sarai C."/>
            <person name="Schaack S."/>
            <person name="Shirato S."/>
            <person name="Slamovits C.H."/>
            <person name="Spencer D.F."/>
            <person name="Suzuki S."/>
            <person name="Worden A.Z."/>
            <person name="Zauner S."/>
            <person name="Barry K."/>
            <person name="Bell C."/>
            <person name="Bharti A.K."/>
            <person name="Crow J.A."/>
            <person name="Grimwood J."/>
            <person name="Kramer R."/>
            <person name="Lindquist E."/>
            <person name="Lucas S."/>
            <person name="Salamov A."/>
            <person name="McFadden G.I."/>
            <person name="Lane C.E."/>
            <person name="Keeling P.J."/>
            <person name="Gray M.W."/>
            <person name="Grigoriev I.V."/>
            <person name="Archibald J.M."/>
        </authorList>
    </citation>
    <scope>NUCLEOTIDE SEQUENCE</scope>
    <source>
        <strain evidence="2 4">CCMP2712</strain>
    </source>
</reference>
<keyword evidence="4" id="KW-1185">Reference proteome</keyword>
<feature type="region of interest" description="Disordered" evidence="1">
    <location>
        <begin position="147"/>
        <end position="168"/>
    </location>
</feature>
<dbReference type="AlphaFoldDB" id="L1I7T8"/>
<dbReference type="KEGG" id="gtt:GUITHDRAFT_121656"/>
<dbReference type="PaxDb" id="55529-EKX32162"/>
<dbReference type="HOGENOM" id="CLU_1589549_0_0_1"/>
<organism evidence="2">
    <name type="scientific">Guillardia theta (strain CCMP2712)</name>
    <name type="common">Cryptophyte</name>
    <dbReference type="NCBI Taxonomy" id="905079"/>
    <lineage>
        <taxon>Eukaryota</taxon>
        <taxon>Cryptophyceae</taxon>
        <taxon>Pyrenomonadales</taxon>
        <taxon>Geminigeraceae</taxon>
        <taxon>Guillardia</taxon>
    </lineage>
</organism>
<reference evidence="3" key="3">
    <citation type="submission" date="2016-03" db="UniProtKB">
        <authorList>
            <consortium name="EnsemblProtists"/>
        </authorList>
    </citation>
    <scope>IDENTIFICATION</scope>
</reference>
<reference evidence="4" key="2">
    <citation type="submission" date="2012-11" db="EMBL/GenBank/DDBJ databases">
        <authorList>
            <person name="Kuo A."/>
            <person name="Curtis B.A."/>
            <person name="Tanifuji G."/>
            <person name="Burki F."/>
            <person name="Gruber A."/>
            <person name="Irimia M."/>
            <person name="Maruyama S."/>
            <person name="Arias M.C."/>
            <person name="Ball S.G."/>
            <person name="Gile G.H."/>
            <person name="Hirakawa Y."/>
            <person name="Hopkins J.F."/>
            <person name="Rensing S.A."/>
            <person name="Schmutz J."/>
            <person name="Symeonidi A."/>
            <person name="Elias M."/>
            <person name="Eveleigh R.J."/>
            <person name="Herman E.K."/>
            <person name="Klute M.J."/>
            <person name="Nakayama T."/>
            <person name="Obornik M."/>
            <person name="Reyes-Prieto A."/>
            <person name="Armbrust E.V."/>
            <person name="Aves S.J."/>
            <person name="Beiko R.G."/>
            <person name="Coutinho P."/>
            <person name="Dacks J.B."/>
            <person name="Durnford D.G."/>
            <person name="Fast N.M."/>
            <person name="Green B.R."/>
            <person name="Grisdale C."/>
            <person name="Hempe F."/>
            <person name="Henrissat B."/>
            <person name="Hoppner M.P."/>
            <person name="Ishida K.-I."/>
            <person name="Kim E."/>
            <person name="Koreny L."/>
            <person name="Kroth P.G."/>
            <person name="Liu Y."/>
            <person name="Malik S.-B."/>
            <person name="Maier U.G."/>
            <person name="McRose D."/>
            <person name="Mock T."/>
            <person name="Neilson J.A."/>
            <person name="Onodera N.T."/>
            <person name="Poole A.M."/>
            <person name="Pritham E.J."/>
            <person name="Richards T.A."/>
            <person name="Rocap G."/>
            <person name="Roy S.W."/>
            <person name="Sarai C."/>
            <person name="Schaack S."/>
            <person name="Shirato S."/>
            <person name="Slamovits C.H."/>
            <person name="Spencer D.F."/>
            <person name="Suzuki S."/>
            <person name="Worden A.Z."/>
            <person name="Zauner S."/>
            <person name="Barry K."/>
            <person name="Bell C."/>
            <person name="Bharti A.K."/>
            <person name="Crow J.A."/>
            <person name="Grimwood J."/>
            <person name="Kramer R."/>
            <person name="Lindquist E."/>
            <person name="Lucas S."/>
            <person name="Salamov A."/>
            <person name="McFadden G.I."/>
            <person name="Lane C.E."/>
            <person name="Keeling P.J."/>
            <person name="Gray M.W."/>
            <person name="Grigoriev I.V."/>
            <person name="Archibald J.M."/>
        </authorList>
    </citation>
    <scope>NUCLEOTIDE SEQUENCE</scope>
    <source>
        <strain evidence="4">CCMP2712</strain>
    </source>
</reference>
<evidence type="ECO:0000313" key="2">
    <source>
        <dbReference type="EMBL" id="EKX32162.1"/>
    </source>
</evidence>
<accession>L1I7T8</accession>
<gene>
    <name evidence="2" type="ORF">GUITHDRAFT_121656</name>
</gene>
<evidence type="ECO:0000313" key="4">
    <source>
        <dbReference type="Proteomes" id="UP000011087"/>
    </source>
</evidence>
<sequence>MSLVPMSTHPSFYPRADPLGIPAIRPMVDFSGRGVGNAMTPLPPLDLPTPVMGMHKNETPRFVPSGGLPENAPAVWRSSAPALMQPPVWGGNAPALMQPALMQPPVWGGNAPALMQPALMQPLGLPENAPALIQPARGAPRQCPRCLEEQRPRSLSCSPWGSRRMPPL</sequence>
<protein>
    <submittedName>
        <fullName evidence="2 3">Uncharacterized protein</fullName>
    </submittedName>
</protein>
<evidence type="ECO:0000256" key="1">
    <source>
        <dbReference type="SAM" id="MobiDB-lite"/>
    </source>
</evidence>
<proteinExistence type="predicted"/>
<evidence type="ECO:0000313" key="3">
    <source>
        <dbReference type="EnsemblProtists" id="EKX32162"/>
    </source>
</evidence>
<dbReference type="EMBL" id="JH993207">
    <property type="protein sequence ID" value="EKX32162.1"/>
    <property type="molecule type" value="Genomic_DNA"/>
</dbReference>
<dbReference type="RefSeq" id="XP_005819142.1">
    <property type="nucleotide sequence ID" value="XM_005819085.1"/>
</dbReference>
<dbReference type="EnsemblProtists" id="EKX32162">
    <property type="protein sequence ID" value="EKX32162"/>
    <property type="gene ID" value="GUITHDRAFT_121656"/>
</dbReference>
<dbReference type="Proteomes" id="UP000011087">
    <property type="component" value="Unassembled WGS sequence"/>
</dbReference>
<name>L1I7T8_GUITC</name>